<accession>A0ABY9TT50</accession>
<dbReference type="InterPro" id="IPR036188">
    <property type="entry name" value="FAD/NAD-bd_sf"/>
</dbReference>
<dbReference type="PANTHER" id="PTHR10668:SF103">
    <property type="entry name" value="PYRIDINE NUCLEOTIDE-DISULFIDE OXIDOREDUCTASE DOMAIN-CONTAINING PROTEIN 2"/>
    <property type="match status" value="1"/>
</dbReference>
<dbReference type="InterPro" id="IPR002937">
    <property type="entry name" value="Amino_oxidase"/>
</dbReference>
<protein>
    <recommendedName>
        <fullName evidence="3">Pyridine nucleotide-disulfide oxidoreductase domain-containing protein 2</fullName>
    </recommendedName>
</protein>
<dbReference type="RefSeq" id="WP_348391102.1">
    <property type="nucleotide sequence ID" value="NZ_CP134145.1"/>
</dbReference>
<evidence type="ECO:0000256" key="1">
    <source>
        <dbReference type="ARBA" id="ARBA00037217"/>
    </source>
</evidence>
<dbReference type="EMBL" id="CP134145">
    <property type="protein sequence ID" value="WNC71982.1"/>
    <property type="molecule type" value="Genomic_DNA"/>
</dbReference>
<evidence type="ECO:0000256" key="2">
    <source>
        <dbReference type="ARBA" id="ARBA00038825"/>
    </source>
</evidence>
<evidence type="ECO:0000313" key="5">
    <source>
        <dbReference type="EMBL" id="WNC71982.1"/>
    </source>
</evidence>
<dbReference type="Proteomes" id="UP001258994">
    <property type="component" value="Chromosome"/>
</dbReference>
<reference evidence="6" key="1">
    <citation type="submission" date="2023-09" db="EMBL/GenBank/DDBJ databases">
        <authorList>
            <person name="Li S."/>
            <person name="Li X."/>
            <person name="Zhang C."/>
            <person name="Zhao Z."/>
        </authorList>
    </citation>
    <scope>NUCLEOTIDE SEQUENCE [LARGE SCALE GENOMIC DNA]</scope>
    <source>
        <strain evidence="6">SQ149</strain>
    </source>
</reference>
<evidence type="ECO:0000313" key="6">
    <source>
        <dbReference type="Proteomes" id="UP001258994"/>
    </source>
</evidence>
<name>A0ABY9TT50_9GAMM</name>
<dbReference type="SUPFAM" id="SSF51905">
    <property type="entry name" value="FAD/NAD(P)-binding domain"/>
    <property type="match status" value="1"/>
</dbReference>
<organism evidence="5 6">
    <name type="scientific">Thalassotalea psychrophila</name>
    <dbReference type="NCBI Taxonomy" id="3065647"/>
    <lineage>
        <taxon>Bacteria</taxon>
        <taxon>Pseudomonadati</taxon>
        <taxon>Pseudomonadota</taxon>
        <taxon>Gammaproteobacteria</taxon>
        <taxon>Alteromonadales</taxon>
        <taxon>Colwelliaceae</taxon>
        <taxon>Thalassotalea</taxon>
    </lineage>
</organism>
<comment type="subunit">
    <text evidence="2">Interacts with COX5B; this interaction may contribute to localize PYROXD2 to the inner face of the inner mitochondrial membrane.</text>
</comment>
<dbReference type="Pfam" id="PF01593">
    <property type="entry name" value="Amino_oxidase"/>
    <property type="match status" value="1"/>
</dbReference>
<sequence>MATNNTEYDVVIIGAGHNGLTTAGYLCRAGYKVKVVEQRDVVGGAAVTEEFHPGFRNSVCSYVVGLLNPKIVKDLELYKYGLEIMMAEQDSVFIPKNDGGYFLVTSDDEEMDRQIDAISPQDKENWHKLHDILEQCADVVRDVVLETPANIGGGLGDIMRLGKVANRVRKLDADMQHYFAKMMVMSVQEFLDEWLESDLLKASLSSTSFIGTMASPYSPGTAYVLLHHYFGEIDGEKGAWGHAKGGMGSITQAMAKSAQAFGADIEVSAPVQQVIIENGIARGVELNDGRKIYAKVIAANTNPKLLFNKLVASEHLEPEFLRRMNNYRCISGTFRMNVAISEMPKFTCIEHLPEQEQDQILKGMVSLSPSMEHYEIAFNDAIRTGWSKEPSLEVYIPSTLDDTLAPEGQHVMSLFCQHFNPNLPDGQSWDDIREQVADHIIDHLNKFAPNFKASIVGKQIKSPLDLEREFGLVGGDIFHGVLAFDQMYSMRPTSGYADYRMPVKNLYLCGSGAHPGGGVSGCPGHNAAREIMKDFKWRRLA</sequence>
<evidence type="ECO:0000259" key="4">
    <source>
        <dbReference type="Pfam" id="PF01593"/>
    </source>
</evidence>
<evidence type="ECO:0000256" key="3">
    <source>
        <dbReference type="ARBA" id="ARBA00040298"/>
    </source>
</evidence>
<comment type="function">
    <text evidence="1">Probable oxidoreductase that may play a role as regulator of mitochondrial function.</text>
</comment>
<feature type="domain" description="Amine oxidase" evidence="4">
    <location>
        <begin position="19"/>
        <end position="299"/>
    </location>
</feature>
<dbReference type="PANTHER" id="PTHR10668">
    <property type="entry name" value="PHYTOENE DEHYDROGENASE"/>
    <property type="match status" value="1"/>
</dbReference>
<proteinExistence type="predicted"/>
<keyword evidence="6" id="KW-1185">Reference proteome</keyword>
<dbReference type="Gene3D" id="3.50.50.60">
    <property type="entry name" value="FAD/NAD(P)-binding domain"/>
    <property type="match status" value="2"/>
</dbReference>
<gene>
    <name evidence="5" type="ORF">RGQ13_17965</name>
</gene>